<comment type="caution">
    <text evidence="3">The sequence shown here is derived from an EMBL/GenBank/DDBJ whole genome shotgun (WGS) entry which is preliminary data.</text>
</comment>
<dbReference type="PROSITE" id="PS50222">
    <property type="entry name" value="EF_HAND_2"/>
    <property type="match status" value="2"/>
</dbReference>
<proteinExistence type="predicted"/>
<sequence length="70" mass="7896">MLTEEDVKELLSVLDVNSDGKISTREVVALLERMNDTLDISRVEQYINERDQDKDGFLDLNELAALLADG</sequence>
<dbReference type="EMBL" id="JTDF01006768">
    <property type="protein sequence ID" value="KAF8565427.1"/>
    <property type="molecule type" value="Genomic_DNA"/>
</dbReference>
<dbReference type="GO" id="GO:0005509">
    <property type="term" value="F:calcium ion binding"/>
    <property type="evidence" value="ECO:0007669"/>
    <property type="project" value="InterPro"/>
</dbReference>
<dbReference type="Proteomes" id="UP000699462">
    <property type="component" value="Unassembled WGS sequence"/>
</dbReference>
<dbReference type="InterPro" id="IPR018247">
    <property type="entry name" value="EF_Hand_1_Ca_BS"/>
</dbReference>
<name>A0A8T0DF88_9TREM</name>
<dbReference type="InterPro" id="IPR011992">
    <property type="entry name" value="EF-hand-dom_pair"/>
</dbReference>
<dbReference type="Gene3D" id="1.10.238.10">
    <property type="entry name" value="EF-hand"/>
    <property type="match status" value="1"/>
</dbReference>
<keyword evidence="1" id="KW-0106">Calcium</keyword>
<dbReference type="Pfam" id="PF13499">
    <property type="entry name" value="EF-hand_7"/>
    <property type="match status" value="1"/>
</dbReference>
<evidence type="ECO:0000313" key="3">
    <source>
        <dbReference type="EMBL" id="KAF8565427.1"/>
    </source>
</evidence>
<reference evidence="3 4" key="1">
    <citation type="submission" date="2019-07" db="EMBL/GenBank/DDBJ databases">
        <title>Annotation for the trematode Paragonimus westermani.</title>
        <authorList>
            <person name="Choi Y.-J."/>
        </authorList>
    </citation>
    <scope>NUCLEOTIDE SEQUENCE [LARGE SCALE GENOMIC DNA]</scope>
    <source>
        <strain evidence="3">180907_Pwestermani</strain>
    </source>
</reference>
<dbReference type="CDD" id="cd00051">
    <property type="entry name" value="EFh"/>
    <property type="match status" value="1"/>
</dbReference>
<dbReference type="SUPFAM" id="SSF47473">
    <property type="entry name" value="EF-hand"/>
    <property type="match status" value="1"/>
</dbReference>
<dbReference type="AlphaFoldDB" id="A0A8T0DF88"/>
<protein>
    <recommendedName>
        <fullName evidence="2">EF-hand domain-containing protein</fullName>
    </recommendedName>
</protein>
<evidence type="ECO:0000259" key="2">
    <source>
        <dbReference type="PROSITE" id="PS50222"/>
    </source>
</evidence>
<dbReference type="InterPro" id="IPR002048">
    <property type="entry name" value="EF_hand_dom"/>
</dbReference>
<dbReference type="SMART" id="SM00054">
    <property type="entry name" value="EFh"/>
    <property type="match status" value="2"/>
</dbReference>
<dbReference type="OrthoDB" id="26525at2759"/>
<keyword evidence="4" id="KW-1185">Reference proteome</keyword>
<dbReference type="PROSITE" id="PS00018">
    <property type="entry name" value="EF_HAND_1"/>
    <property type="match status" value="2"/>
</dbReference>
<organism evidence="3 4">
    <name type="scientific">Paragonimus westermani</name>
    <dbReference type="NCBI Taxonomy" id="34504"/>
    <lineage>
        <taxon>Eukaryota</taxon>
        <taxon>Metazoa</taxon>
        <taxon>Spiralia</taxon>
        <taxon>Lophotrochozoa</taxon>
        <taxon>Platyhelminthes</taxon>
        <taxon>Trematoda</taxon>
        <taxon>Digenea</taxon>
        <taxon>Plagiorchiida</taxon>
        <taxon>Troglotremata</taxon>
        <taxon>Troglotrematidae</taxon>
        <taxon>Paragonimus</taxon>
    </lineage>
</organism>
<gene>
    <name evidence="3" type="ORF">P879_05147</name>
</gene>
<evidence type="ECO:0000256" key="1">
    <source>
        <dbReference type="ARBA" id="ARBA00022837"/>
    </source>
</evidence>
<feature type="domain" description="EF-hand" evidence="2">
    <location>
        <begin position="38"/>
        <end position="70"/>
    </location>
</feature>
<feature type="domain" description="EF-hand" evidence="2">
    <location>
        <begin position="2"/>
        <end position="37"/>
    </location>
</feature>
<accession>A0A8T0DF88</accession>
<evidence type="ECO:0000313" key="4">
    <source>
        <dbReference type="Proteomes" id="UP000699462"/>
    </source>
</evidence>